<evidence type="ECO:0000313" key="1">
    <source>
        <dbReference type="EMBL" id="BAC03465.1"/>
    </source>
</evidence>
<proteinExistence type="evidence at transcript level"/>
<dbReference type="AlphaFoldDB" id="Q8NEZ9"/>
<gene>
    <name evidence="1" type="primary">FLJ00406</name>
</gene>
<feature type="non-terminal residue" evidence="1">
    <location>
        <position position="1"/>
    </location>
</feature>
<dbReference type="EMBL" id="AK090484">
    <property type="protein sequence ID" value="BAC03465.1"/>
    <property type="molecule type" value="mRNA"/>
</dbReference>
<reference evidence="1" key="1">
    <citation type="submission" date="2002-07" db="EMBL/GenBank/DDBJ databases">
        <title>The nucleotide sequence of a long cDNA clone isolated from human spleen.</title>
        <authorList>
            <person name="Jikuya H."/>
            <person name="Takano J."/>
            <person name="Kikuno R."/>
            <person name="Nagase T."/>
            <person name="Ohara O."/>
        </authorList>
    </citation>
    <scope>NUCLEOTIDE SEQUENCE</scope>
    <source>
        <tissue evidence="1">Spleen</tissue>
    </source>
</reference>
<accession>Q8NEZ9</accession>
<sequence length="261" mass="28574">AWRRRRSGTSGKATWWCSGLRRASPTPSRRVQSWATAVMWKPSPSSSPASWSCTALRAPQSCLRAATVRPVTLQARADSPTVPEPVHRPQDPWHIPGVPEPVHRPQDPWHIPGVPEPVHRPQDPWHIPGVPEPVHRPQDPWHIPGVPEPVHRPQDPWPWLQLVPPAELAYCLLMLLLAHCMKQQARPGHPDFLHREAWACLSAAGGLASPGLLLWATARPRASGEAGPGRALVGADAACCPRHSVLSLVDIPSGQVLPQGQ</sequence>
<accession>E7EMZ1</accession>
<dbReference type="PeptideAtlas" id="Q8NEZ9"/>
<name>Q8NEZ9_HUMAN</name>
<protein>
    <submittedName>
        <fullName evidence="1">FLJ00406 protein</fullName>
    </submittedName>
</protein>
<organism evidence="1">
    <name type="scientific">Homo sapiens</name>
    <name type="common">Human</name>
    <dbReference type="NCBI Taxonomy" id="9606"/>
    <lineage>
        <taxon>Eukaryota</taxon>
        <taxon>Metazoa</taxon>
        <taxon>Chordata</taxon>
        <taxon>Craniata</taxon>
        <taxon>Vertebrata</taxon>
        <taxon>Euteleostomi</taxon>
        <taxon>Mammalia</taxon>
        <taxon>Eutheria</taxon>
        <taxon>Euarchontoglires</taxon>
        <taxon>Primates</taxon>
        <taxon>Haplorrhini</taxon>
        <taxon>Catarrhini</taxon>
        <taxon>Hominidae</taxon>
        <taxon>Homo</taxon>
    </lineage>
</organism>